<dbReference type="eggNOG" id="COG1729">
    <property type="taxonomic scope" value="Bacteria"/>
</dbReference>
<dbReference type="KEGG" id="scu:SCE1572_24425"/>
<proteinExistence type="predicted"/>
<dbReference type="EMBL" id="CP003969">
    <property type="protein sequence ID" value="AGP37354.1"/>
    <property type="molecule type" value="Genomic_DNA"/>
</dbReference>
<dbReference type="HOGENOM" id="CLU_620970_0_0_7"/>
<name>S4XXY7_SORCE</name>
<organism evidence="3 4">
    <name type="scientific">Sorangium cellulosum So0157-2</name>
    <dbReference type="NCBI Taxonomy" id="1254432"/>
    <lineage>
        <taxon>Bacteria</taxon>
        <taxon>Pseudomonadati</taxon>
        <taxon>Myxococcota</taxon>
        <taxon>Polyangia</taxon>
        <taxon>Polyangiales</taxon>
        <taxon>Polyangiaceae</taxon>
        <taxon>Sorangium</taxon>
    </lineage>
</organism>
<evidence type="ECO:0000256" key="1">
    <source>
        <dbReference type="SAM" id="MobiDB-lite"/>
    </source>
</evidence>
<evidence type="ECO:0000259" key="2">
    <source>
        <dbReference type="Pfam" id="PF08308"/>
    </source>
</evidence>
<dbReference type="InterPro" id="IPR013229">
    <property type="entry name" value="PEGA"/>
</dbReference>
<evidence type="ECO:0000313" key="3">
    <source>
        <dbReference type="EMBL" id="AGP37354.1"/>
    </source>
</evidence>
<dbReference type="Proteomes" id="UP000014803">
    <property type="component" value="Chromosome"/>
</dbReference>
<dbReference type="InterPro" id="IPR011990">
    <property type="entry name" value="TPR-like_helical_dom_sf"/>
</dbReference>
<feature type="domain" description="PEGA" evidence="2">
    <location>
        <begin position="158"/>
        <end position="224"/>
    </location>
</feature>
<gene>
    <name evidence="3" type="ORF">SCE1572_24425</name>
</gene>
<protein>
    <recommendedName>
        <fullName evidence="2">PEGA domain-containing protein</fullName>
    </recommendedName>
</protein>
<feature type="region of interest" description="Disordered" evidence="1">
    <location>
        <begin position="26"/>
        <end position="60"/>
    </location>
</feature>
<reference evidence="3 4" key="1">
    <citation type="journal article" date="2013" name="Sci. Rep.">
        <title>Extraordinary expansion of a Sorangium cellulosum genome from an alkaline milieu.</title>
        <authorList>
            <person name="Han K."/>
            <person name="Li Z.F."/>
            <person name="Peng R."/>
            <person name="Zhu L.P."/>
            <person name="Zhou T."/>
            <person name="Wang L.G."/>
            <person name="Li S.G."/>
            <person name="Zhang X.B."/>
            <person name="Hu W."/>
            <person name="Wu Z.H."/>
            <person name="Qin N."/>
            <person name="Li Y.Z."/>
        </authorList>
    </citation>
    <scope>NUCLEOTIDE SEQUENCE [LARGE SCALE GENOMIC DNA]</scope>
    <source>
        <strain evidence="3 4">So0157-2</strain>
    </source>
</reference>
<dbReference type="STRING" id="1254432.SCE1572_24425"/>
<sequence length="441" mass="44854">MLLAAWAAPLFAQGAGRAQPAASRPAAAAPAASGPAASAPSAAAPAAGAPPAGAPSAGAPAAEAAAKADAEARFQRGLRMYRAEAWEAAAAEFLESRRLFPTWGATSSAARCLQKLGRTTEALELFESVLADFDDVLPADAKQAAFAEVEQLRELVGAIAIEGGAPGAAVLVDGERRAELPLPAPLRVAAGAHTVRIQKDGFEPLEARVDVVGRKTASVAASLKAIETRGRLRISEITGKQLGVALDGVRVGTTPWEGKVEPGAHVIVLFGADGFGTPPTTVSVKAGKVVDAPLRAVKARPMLTAADPVEIDYKKGDPIPLGYRLETNARGGLISAGATILGVAYTPFSVSGTLVGYPILAVPVAGPLIHAARVVDSGDEAIFVIDGVLQAAGLAMIASGVLVRKTTLVREDVARTGPRLLGASPARIGRDGLGLQVVGSF</sequence>
<dbReference type="PATRIC" id="fig|1254432.3.peg.5537"/>
<dbReference type="AlphaFoldDB" id="S4XXY7"/>
<accession>S4XXY7</accession>
<evidence type="ECO:0000313" key="4">
    <source>
        <dbReference type="Proteomes" id="UP000014803"/>
    </source>
</evidence>
<dbReference type="SUPFAM" id="SSF48452">
    <property type="entry name" value="TPR-like"/>
    <property type="match status" value="1"/>
</dbReference>
<dbReference type="Pfam" id="PF08308">
    <property type="entry name" value="PEGA"/>
    <property type="match status" value="1"/>
</dbReference>
<dbReference type="Gene3D" id="1.25.40.10">
    <property type="entry name" value="Tetratricopeptide repeat domain"/>
    <property type="match status" value="1"/>
</dbReference>